<dbReference type="EMBL" id="CAEZZL010000007">
    <property type="protein sequence ID" value="CAB4754210.1"/>
    <property type="molecule type" value="Genomic_DNA"/>
</dbReference>
<evidence type="ECO:0000256" key="5">
    <source>
        <dbReference type="ARBA" id="ARBA00022759"/>
    </source>
</evidence>
<dbReference type="CDD" id="cd10845">
    <property type="entry name" value="DSRM_RNAse_III_family"/>
    <property type="match status" value="1"/>
</dbReference>
<feature type="domain" description="RNase III" evidence="9">
    <location>
        <begin position="9"/>
        <end position="136"/>
    </location>
</feature>
<dbReference type="PROSITE" id="PS00517">
    <property type="entry name" value="RNASE_3_1"/>
    <property type="match status" value="1"/>
</dbReference>
<dbReference type="InterPro" id="IPR000999">
    <property type="entry name" value="RNase_III_dom"/>
</dbReference>
<evidence type="ECO:0000256" key="7">
    <source>
        <dbReference type="ARBA" id="ARBA00022884"/>
    </source>
</evidence>
<protein>
    <recommendedName>
        <fullName evidence="3">ribonuclease III</fullName>
        <ecNumber evidence="3">3.1.26.3</ecNumber>
    </recommendedName>
</protein>
<dbReference type="SMART" id="SM00535">
    <property type="entry name" value="RIBOc"/>
    <property type="match status" value="1"/>
</dbReference>
<feature type="domain" description="DRBM" evidence="8">
    <location>
        <begin position="163"/>
        <end position="231"/>
    </location>
</feature>
<evidence type="ECO:0000256" key="3">
    <source>
        <dbReference type="ARBA" id="ARBA00012177"/>
    </source>
</evidence>
<dbReference type="PROSITE" id="PS50137">
    <property type="entry name" value="DS_RBD"/>
    <property type="match status" value="1"/>
</dbReference>
<evidence type="ECO:0000256" key="6">
    <source>
        <dbReference type="ARBA" id="ARBA00022801"/>
    </source>
</evidence>
<dbReference type="FunFam" id="1.10.1520.10:FF:000001">
    <property type="entry name" value="Ribonuclease 3"/>
    <property type="match status" value="1"/>
</dbReference>
<dbReference type="AlphaFoldDB" id="A0A6J6U2N7"/>
<dbReference type="NCBIfam" id="TIGR02191">
    <property type="entry name" value="RNaseIII"/>
    <property type="match status" value="1"/>
</dbReference>
<evidence type="ECO:0000256" key="1">
    <source>
        <dbReference type="ARBA" id="ARBA00000109"/>
    </source>
</evidence>
<evidence type="ECO:0000313" key="10">
    <source>
        <dbReference type="EMBL" id="CAB4367727.1"/>
    </source>
</evidence>
<keyword evidence="4" id="KW-0540">Nuclease</keyword>
<sequence length="235" mass="25619">MSDSELSFLSECATRIGYQFRDLTLLRQALVHRSWQAENDDPQTNERFEFLGDAVLGWVIADVAFHRLSDMPEGKLTDLRRSVVNMHALAEIARQLGIGEFLFLGKGEDAGGGRDKSSILADALEALIGAVYLDGGAPAAYEMVKRLLADSVEEAIPFLEMFDAKTRLQELCARLSIGVPQYDIEGVGPDHERVFTATVLVDGLSYGSGEGRTKKAAEQIAAVGAYDALVEQHNA</sequence>
<name>A0A6J6U2N7_9ZZZZ</name>
<dbReference type="GO" id="GO:0010468">
    <property type="term" value="P:regulation of gene expression"/>
    <property type="evidence" value="ECO:0007669"/>
    <property type="project" value="TreeGrafter"/>
</dbReference>
<dbReference type="PROSITE" id="PS50142">
    <property type="entry name" value="RNASE_3_2"/>
    <property type="match status" value="1"/>
</dbReference>
<dbReference type="HAMAP" id="MF_00104">
    <property type="entry name" value="RNase_III"/>
    <property type="match status" value="1"/>
</dbReference>
<evidence type="ECO:0000259" key="8">
    <source>
        <dbReference type="PROSITE" id="PS50137"/>
    </source>
</evidence>
<dbReference type="EMBL" id="CAFBQH010000036">
    <property type="protein sequence ID" value="CAB5048902.1"/>
    <property type="molecule type" value="Genomic_DNA"/>
</dbReference>
<dbReference type="EMBL" id="CAETWZ010000034">
    <property type="protein sequence ID" value="CAB4367727.1"/>
    <property type="molecule type" value="Genomic_DNA"/>
</dbReference>
<reference evidence="12" key="1">
    <citation type="submission" date="2020-05" db="EMBL/GenBank/DDBJ databases">
        <authorList>
            <person name="Chiriac C."/>
            <person name="Salcher M."/>
            <person name="Ghai R."/>
            <person name="Kavagutti S V."/>
        </authorList>
    </citation>
    <scope>NUCLEOTIDE SEQUENCE</scope>
</reference>
<keyword evidence="6" id="KW-0378">Hydrolase</keyword>
<dbReference type="GO" id="GO:0003725">
    <property type="term" value="F:double-stranded RNA binding"/>
    <property type="evidence" value="ECO:0007669"/>
    <property type="project" value="TreeGrafter"/>
</dbReference>
<dbReference type="Pfam" id="PF14622">
    <property type="entry name" value="Ribonucleas_3_3"/>
    <property type="match status" value="1"/>
</dbReference>
<organism evidence="12">
    <name type="scientific">freshwater metagenome</name>
    <dbReference type="NCBI Taxonomy" id="449393"/>
    <lineage>
        <taxon>unclassified sequences</taxon>
        <taxon>metagenomes</taxon>
        <taxon>ecological metagenomes</taxon>
    </lineage>
</organism>
<evidence type="ECO:0000256" key="2">
    <source>
        <dbReference type="ARBA" id="ARBA00010183"/>
    </source>
</evidence>
<dbReference type="Gene3D" id="1.10.1520.10">
    <property type="entry name" value="Ribonuclease III domain"/>
    <property type="match status" value="1"/>
</dbReference>
<dbReference type="Pfam" id="PF00035">
    <property type="entry name" value="dsrm"/>
    <property type="match status" value="1"/>
</dbReference>
<evidence type="ECO:0000259" key="9">
    <source>
        <dbReference type="PROSITE" id="PS50142"/>
    </source>
</evidence>
<dbReference type="InterPro" id="IPR036389">
    <property type="entry name" value="RNase_III_sf"/>
</dbReference>
<dbReference type="EC" id="3.1.26.3" evidence="3"/>
<keyword evidence="5" id="KW-0255">Endonuclease</keyword>
<dbReference type="SUPFAM" id="SSF69065">
    <property type="entry name" value="RNase III domain-like"/>
    <property type="match status" value="1"/>
</dbReference>
<evidence type="ECO:0000256" key="4">
    <source>
        <dbReference type="ARBA" id="ARBA00022722"/>
    </source>
</evidence>
<dbReference type="GO" id="GO:0006364">
    <property type="term" value="P:rRNA processing"/>
    <property type="evidence" value="ECO:0007669"/>
    <property type="project" value="InterPro"/>
</dbReference>
<evidence type="ECO:0000313" key="13">
    <source>
        <dbReference type="EMBL" id="CAB5048902.1"/>
    </source>
</evidence>
<dbReference type="InterPro" id="IPR011907">
    <property type="entry name" value="RNase_III"/>
</dbReference>
<dbReference type="InterPro" id="IPR014720">
    <property type="entry name" value="dsRBD_dom"/>
</dbReference>
<dbReference type="PANTHER" id="PTHR11207">
    <property type="entry name" value="RIBONUCLEASE III"/>
    <property type="match status" value="1"/>
</dbReference>
<dbReference type="SUPFAM" id="SSF54768">
    <property type="entry name" value="dsRNA-binding domain-like"/>
    <property type="match status" value="1"/>
</dbReference>
<dbReference type="CDD" id="cd00593">
    <property type="entry name" value="RIBOc"/>
    <property type="match status" value="1"/>
</dbReference>
<dbReference type="Gene3D" id="3.30.160.20">
    <property type="match status" value="1"/>
</dbReference>
<dbReference type="SMART" id="SM00358">
    <property type="entry name" value="DSRM"/>
    <property type="match status" value="1"/>
</dbReference>
<comment type="similarity">
    <text evidence="2">Belongs to the ribonuclease III family.</text>
</comment>
<gene>
    <name evidence="11" type="ORF">UFOPK2334_00820</name>
    <name evidence="12" type="ORF">UFOPK2870_00222</name>
    <name evidence="10" type="ORF">UFOPK4179_00515</name>
    <name evidence="13" type="ORF">UFOPK4293_00730</name>
</gene>
<dbReference type="EMBL" id="CAEZXA010000061">
    <property type="protein sequence ID" value="CAB4675740.1"/>
    <property type="molecule type" value="Genomic_DNA"/>
</dbReference>
<keyword evidence="7" id="KW-0694">RNA-binding</keyword>
<dbReference type="GO" id="GO:0004525">
    <property type="term" value="F:ribonuclease III activity"/>
    <property type="evidence" value="ECO:0007669"/>
    <property type="project" value="UniProtKB-EC"/>
</dbReference>
<proteinExistence type="inferred from homology"/>
<accession>A0A6J6U2N7</accession>
<comment type="catalytic activity">
    <reaction evidence="1">
        <text>Endonucleolytic cleavage to 5'-phosphomonoester.</text>
        <dbReference type="EC" id="3.1.26.3"/>
    </reaction>
</comment>
<evidence type="ECO:0000313" key="11">
    <source>
        <dbReference type="EMBL" id="CAB4675740.1"/>
    </source>
</evidence>
<evidence type="ECO:0000313" key="12">
    <source>
        <dbReference type="EMBL" id="CAB4754210.1"/>
    </source>
</evidence>
<dbReference type="PANTHER" id="PTHR11207:SF0">
    <property type="entry name" value="RIBONUCLEASE 3"/>
    <property type="match status" value="1"/>
</dbReference>